<dbReference type="AlphaFoldDB" id="A0A0B7BWX9"/>
<dbReference type="InterPro" id="IPR036872">
    <property type="entry name" value="CH_dom_sf"/>
</dbReference>
<dbReference type="EMBL" id="HACG01050021">
    <property type="protein sequence ID" value="CEK96886.1"/>
    <property type="molecule type" value="Transcribed_RNA"/>
</dbReference>
<proteinExistence type="predicted"/>
<dbReference type="GO" id="GO:0005768">
    <property type="term" value="C:endosome"/>
    <property type="evidence" value="ECO:0007669"/>
    <property type="project" value="UniProtKB-SubCell"/>
</dbReference>
<evidence type="ECO:0000256" key="3">
    <source>
        <dbReference type="ARBA" id="ARBA00022753"/>
    </source>
</evidence>
<dbReference type="PANTHER" id="PTHR23167">
    <property type="entry name" value="CALPONIN HOMOLOGY DOMAIN-CONTAINING PROTEIN DDB_G0272472-RELATED"/>
    <property type="match status" value="1"/>
</dbReference>
<gene>
    <name evidence="6" type="primary">ORF213850</name>
</gene>
<dbReference type="InterPro" id="IPR001715">
    <property type="entry name" value="CH_dom"/>
</dbReference>
<accession>A0A0B7BWX9</accession>
<keyword evidence="2" id="KW-0597">Phosphoprotein</keyword>
<evidence type="ECO:0000256" key="1">
    <source>
        <dbReference type="ARBA" id="ARBA00004177"/>
    </source>
</evidence>
<dbReference type="FunFam" id="1.10.418.10:FF:000023">
    <property type="entry name" value="EH domain-binding protein 1 isoform X1"/>
    <property type="match status" value="1"/>
</dbReference>
<protein>
    <recommendedName>
        <fullName evidence="5">Calponin-homology (CH) domain-containing protein</fullName>
    </recommendedName>
</protein>
<feature type="domain" description="Calponin-homology (CH)" evidence="5">
    <location>
        <begin position="76"/>
        <end position="156"/>
    </location>
</feature>
<comment type="subcellular location">
    <subcellularLocation>
        <location evidence="1">Endosome</location>
    </subcellularLocation>
</comment>
<keyword evidence="3" id="KW-0967">Endosome</keyword>
<dbReference type="PROSITE" id="PS50021">
    <property type="entry name" value="CH"/>
    <property type="match status" value="1"/>
</dbReference>
<keyword evidence="4" id="KW-0175">Coiled coil</keyword>
<evidence type="ECO:0000259" key="5">
    <source>
        <dbReference type="PROSITE" id="PS50021"/>
    </source>
</evidence>
<feature type="non-terminal residue" evidence="6">
    <location>
        <position position="156"/>
    </location>
</feature>
<dbReference type="Gene3D" id="1.10.418.10">
    <property type="entry name" value="Calponin-like domain"/>
    <property type="match status" value="1"/>
</dbReference>
<feature type="non-terminal residue" evidence="6">
    <location>
        <position position="1"/>
    </location>
</feature>
<dbReference type="PANTHER" id="PTHR23167:SF46">
    <property type="entry name" value="EPS15 HOMOLOGY DOMAIN CONTAINING PROTEIN-BINDING PROTEIN 1, ISOFORM F"/>
    <property type="match status" value="1"/>
</dbReference>
<evidence type="ECO:0000313" key="6">
    <source>
        <dbReference type="EMBL" id="CEK96886.1"/>
    </source>
</evidence>
<dbReference type="Pfam" id="PF00307">
    <property type="entry name" value="CH"/>
    <property type="match status" value="1"/>
</dbReference>
<evidence type="ECO:0000256" key="4">
    <source>
        <dbReference type="ARBA" id="ARBA00023054"/>
    </source>
</evidence>
<organism evidence="6">
    <name type="scientific">Arion vulgaris</name>
    <dbReference type="NCBI Taxonomy" id="1028688"/>
    <lineage>
        <taxon>Eukaryota</taxon>
        <taxon>Metazoa</taxon>
        <taxon>Spiralia</taxon>
        <taxon>Lophotrochozoa</taxon>
        <taxon>Mollusca</taxon>
        <taxon>Gastropoda</taxon>
        <taxon>Heterobranchia</taxon>
        <taxon>Euthyneura</taxon>
        <taxon>Panpulmonata</taxon>
        <taxon>Eupulmonata</taxon>
        <taxon>Stylommatophora</taxon>
        <taxon>Helicina</taxon>
        <taxon>Arionoidea</taxon>
        <taxon>Arionidae</taxon>
        <taxon>Arion</taxon>
    </lineage>
</organism>
<dbReference type="InterPro" id="IPR050540">
    <property type="entry name" value="F-actin_Monoox_Mical"/>
</dbReference>
<reference evidence="6" key="1">
    <citation type="submission" date="2014-12" db="EMBL/GenBank/DDBJ databases">
        <title>Insight into the proteome of Arion vulgaris.</title>
        <authorList>
            <person name="Aradska J."/>
            <person name="Bulat T."/>
            <person name="Smidak R."/>
            <person name="Sarate P."/>
            <person name="Gangsoo J."/>
            <person name="Sialana F."/>
            <person name="Bilban M."/>
            <person name="Lubec G."/>
        </authorList>
    </citation>
    <scope>NUCLEOTIDE SEQUENCE</scope>
    <source>
        <tissue evidence="6">Skin</tissue>
    </source>
</reference>
<name>A0A0B7BWX9_9EUPU</name>
<dbReference type="SUPFAM" id="SSF47576">
    <property type="entry name" value="Calponin-homology domain, CH-domain"/>
    <property type="match status" value="1"/>
</dbReference>
<sequence>KSKKLTLNMHHSKSSVERPIYEGTPPTTPEYEKKIIVRPITPPVVQKSNETLTASEMSPVSVSMNSSQIEMSPTSNSTLHELIVWCRGVTDGYRGVKVTNLTTSWRNGLAFCAIIHHFRPDLINFQKLNPHDIKGNNKMAFDAAAKLGIPKVLEPP</sequence>
<evidence type="ECO:0000256" key="2">
    <source>
        <dbReference type="ARBA" id="ARBA00022553"/>
    </source>
</evidence>